<feature type="domain" description="Nudix hydrolase" evidence="2">
    <location>
        <begin position="46"/>
        <end position="186"/>
    </location>
</feature>
<dbReference type="PANTHER" id="PTHR13994:SF13">
    <property type="entry name" value="FI03680P"/>
    <property type="match status" value="1"/>
</dbReference>
<dbReference type="Gene3D" id="3.90.79.10">
    <property type="entry name" value="Nucleoside Triphosphate Pyrophosphohydrolase"/>
    <property type="match status" value="1"/>
</dbReference>
<name>A0A7S2RKT8_9STRA</name>
<sequence>MKNDSGVITNHKSNFELHHVNTTEQTIVLKQWLLPDKEDKIPPLATHQVGCAGLVLSEKNEILLVKEWQGGYHNRTPSKHWKLPGGLLDAGESFGDASCREVFEETGISTKFESLLSFWHRHGLTFGKSDLYVVCLLHPTTTNNNKDSNQTIQVDPMEISDAKWMPIDEFLQTQNHPLILHVLQHAFHLTKDNITNNNSTQHNLLKKQRLQPVAPIIEGAVQWPNRHPYPTYTARPNNNNHN</sequence>
<evidence type="ECO:0000313" key="3">
    <source>
        <dbReference type="EMBL" id="CAD9674021.1"/>
    </source>
</evidence>
<dbReference type="AlphaFoldDB" id="A0A7S2RKT8"/>
<dbReference type="GO" id="GO:0047631">
    <property type="term" value="F:ADP-ribose diphosphatase activity"/>
    <property type="evidence" value="ECO:0007669"/>
    <property type="project" value="TreeGrafter"/>
</dbReference>
<dbReference type="EMBL" id="HBHI01015139">
    <property type="protein sequence ID" value="CAD9674021.1"/>
    <property type="molecule type" value="Transcribed_RNA"/>
</dbReference>
<dbReference type="InterPro" id="IPR000086">
    <property type="entry name" value="NUDIX_hydrolase_dom"/>
</dbReference>
<dbReference type="PRINTS" id="PR00502">
    <property type="entry name" value="NUDIXFAMILY"/>
</dbReference>
<keyword evidence="1" id="KW-0378">Hydrolase</keyword>
<evidence type="ECO:0000259" key="2">
    <source>
        <dbReference type="PROSITE" id="PS51462"/>
    </source>
</evidence>
<dbReference type="Pfam" id="PF00293">
    <property type="entry name" value="NUDIX"/>
    <property type="match status" value="1"/>
</dbReference>
<dbReference type="InterPro" id="IPR020476">
    <property type="entry name" value="Nudix_hydrolase"/>
</dbReference>
<accession>A0A7S2RKT8</accession>
<evidence type="ECO:0000256" key="1">
    <source>
        <dbReference type="ARBA" id="ARBA00022801"/>
    </source>
</evidence>
<dbReference type="SUPFAM" id="SSF55811">
    <property type="entry name" value="Nudix"/>
    <property type="match status" value="1"/>
</dbReference>
<dbReference type="CDD" id="cd04670">
    <property type="entry name" value="NUDIX_ASFGF2_Nudt6"/>
    <property type="match status" value="1"/>
</dbReference>
<reference evidence="3" key="1">
    <citation type="submission" date="2021-01" db="EMBL/GenBank/DDBJ databases">
        <authorList>
            <person name="Corre E."/>
            <person name="Pelletier E."/>
            <person name="Niang G."/>
            <person name="Scheremetjew M."/>
            <person name="Finn R."/>
            <person name="Kale V."/>
            <person name="Holt S."/>
            <person name="Cochrane G."/>
            <person name="Meng A."/>
            <person name="Brown T."/>
            <person name="Cohen L."/>
        </authorList>
    </citation>
    <scope>NUCLEOTIDE SEQUENCE</scope>
    <source>
        <strain evidence="3">CCMP1452</strain>
    </source>
</reference>
<dbReference type="InterPro" id="IPR003293">
    <property type="entry name" value="Nudix_hydrolase6-like"/>
</dbReference>
<proteinExistence type="predicted"/>
<dbReference type="PANTHER" id="PTHR13994">
    <property type="entry name" value="NUDIX HYDROLASE RELATED"/>
    <property type="match status" value="1"/>
</dbReference>
<gene>
    <name evidence="3" type="ORF">EANT1437_LOCUS7730</name>
</gene>
<dbReference type="GO" id="GO:0035529">
    <property type="term" value="F:NADH pyrophosphatase activity"/>
    <property type="evidence" value="ECO:0007669"/>
    <property type="project" value="TreeGrafter"/>
</dbReference>
<organism evidence="3">
    <name type="scientific">Eucampia antarctica</name>
    <dbReference type="NCBI Taxonomy" id="49252"/>
    <lineage>
        <taxon>Eukaryota</taxon>
        <taxon>Sar</taxon>
        <taxon>Stramenopiles</taxon>
        <taxon>Ochrophyta</taxon>
        <taxon>Bacillariophyta</taxon>
        <taxon>Mediophyceae</taxon>
        <taxon>Biddulphiophycidae</taxon>
        <taxon>Hemiaulales</taxon>
        <taxon>Hemiaulaceae</taxon>
        <taxon>Eucampia</taxon>
    </lineage>
</organism>
<dbReference type="GO" id="GO:0051287">
    <property type="term" value="F:NAD binding"/>
    <property type="evidence" value="ECO:0007669"/>
    <property type="project" value="TreeGrafter"/>
</dbReference>
<protein>
    <recommendedName>
        <fullName evidence="2">Nudix hydrolase domain-containing protein</fullName>
    </recommendedName>
</protein>
<dbReference type="PROSITE" id="PS51462">
    <property type="entry name" value="NUDIX"/>
    <property type="match status" value="1"/>
</dbReference>
<dbReference type="InterPro" id="IPR015797">
    <property type="entry name" value="NUDIX_hydrolase-like_dom_sf"/>
</dbReference>